<dbReference type="AlphaFoldDB" id="A0A284R412"/>
<reference evidence="7" key="1">
    <citation type="journal article" date="2017" name="Nat. Ecol. Evol.">
        <title>Genome expansion and lineage-specific genetic innovations in the forest pathogenic fungi Armillaria.</title>
        <authorList>
            <person name="Sipos G."/>
            <person name="Prasanna A.N."/>
            <person name="Walter M.C."/>
            <person name="O'Connor E."/>
            <person name="Balint B."/>
            <person name="Krizsan K."/>
            <person name="Kiss B."/>
            <person name="Hess J."/>
            <person name="Varga T."/>
            <person name="Slot J."/>
            <person name="Riley R."/>
            <person name="Boka B."/>
            <person name="Rigling D."/>
            <person name="Barry K."/>
            <person name="Lee J."/>
            <person name="Mihaltcheva S."/>
            <person name="LaButti K."/>
            <person name="Lipzen A."/>
            <person name="Waldron R."/>
            <person name="Moloney N.M."/>
            <person name="Sperisen C."/>
            <person name="Kredics L."/>
            <person name="Vagvoelgyi C."/>
            <person name="Patrignani A."/>
            <person name="Fitzpatrick D."/>
            <person name="Nagy I."/>
            <person name="Doyle S."/>
            <person name="Anderson J.B."/>
            <person name="Grigoriev I.V."/>
            <person name="Gueldener U."/>
            <person name="Muensterkoetter M."/>
            <person name="Nagy L.G."/>
        </authorList>
    </citation>
    <scope>NUCLEOTIDE SEQUENCE [LARGE SCALE GENOMIC DNA]</scope>
    <source>
        <strain evidence="7">C18/9</strain>
    </source>
</reference>
<evidence type="ECO:0000313" key="6">
    <source>
        <dbReference type="EMBL" id="SJL03472.1"/>
    </source>
</evidence>
<protein>
    <submittedName>
        <fullName evidence="6">Related to histidine acid phosphatase</fullName>
    </submittedName>
</protein>
<proteinExistence type="predicted"/>
<dbReference type="OrthoDB" id="6509975at2759"/>
<evidence type="ECO:0000256" key="2">
    <source>
        <dbReference type="ARBA" id="ARBA00023180"/>
    </source>
</evidence>
<dbReference type="PANTHER" id="PTHR20963">
    <property type="entry name" value="MULTIPLE INOSITOL POLYPHOSPHATE PHOSPHATASE-RELATED"/>
    <property type="match status" value="1"/>
</dbReference>
<dbReference type="InterPro" id="IPR033379">
    <property type="entry name" value="Acid_Pase_AS"/>
</dbReference>
<evidence type="ECO:0000313" key="7">
    <source>
        <dbReference type="Proteomes" id="UP000219338"/>
    </source>
</evidence>
<keyword evidence="7" id="KW-1185">Reference proteome</keyword>
<keyword evidence="2" id="KW-0325">Glycoprotein</keyword>
<dbReference type="Proteomes" id="UP000219338">
    <property type="component" value="Unassembled WGS sequence"/>
</dbReference>
<keyword evidence="5" id="KW-0732">Signal</keyword>
<feature type="disulfide bond" evidence="4">
    <location>
        <begin position="247"/>
        <end position="260"/>
    </location>
</feature>
<feature type="disulfide bond" evidence="4">
    <location>
        <begin position="425"/>
        <end position="433"/>
    </location>
</feature>
<keyword evidence="4" id="KW-1015">Disulfide bond</keyword>
<dbReference type="PROSITE" id="PS00778">
    <property type="entry name" value="HIS_ACID_PHOSPHAT_2"/>
    <property type="match status" value="1"/>
</dbReference>
<dbReference type="OMA" id="ANSPWFA"/>
<dbReference type="PROSITE" id="PS00616">
    <property type="entry name" value="HIS_ACID_PHOSPHAT_1"/>
    <property type="match status" value="1"/>
</dbReference>
<dbReference type="STRING" id="47428.A0A284R412"/>
<feature type="chain" id="PRO_5013329620" evidence="5">
    <location>
        <begin position="19"/>
        <end position="483"/>
    </location>
</feature>
<sequence length="483" mass="52875">MMFSFIAFTVSLFCASVAFNPLHHSGPASPYFDAPSQFGISKETPDGCIVDQAAYILRHGSRYPEPGSYTGWQNLYNKFQSHTYSARGPLKFISSWVPPIDDEGHQPLYLSSTGAGEAFALGVDLRRRYHFTPGGDNLTAWSAGQQRCVDTTTYFLRGYLSQGNYINDTDANRGHIVTLPDSVNDTYADSLTTSASCPAYAKADNGSAISNVYRALYQSAVADRLNQFLEGDLVLDETDIGVMGDLCGFLYEVSGDRRFCDVFEESEWLDYEYAHDLNYYYGSGPGNALSATVGYPWVKAISDLFQVGPNKTVEGDTLVPPPLIMGFSHDNNLPPIISALGLWNTSDSGIYPLSRTQRRPDRTFRSSYLVAFRGYVALERLTCSTGNSSDSVYHVANQTTTTSTGGESVYVRVRVNSAPVPIPGCAYGPGSTCPLDHFASYVNKDMKAVAGNFGERCGLEESVDTLQFLTQDSDSYGHQIVSI</sequence>
<feature type="signal peptide" evidence="5">
    <location>
        <begin position="1"/>
        <end position="18"/>
    </location>
</feature>
<dbReference type="InterPro" id="IPR016274">
    <property type="entry name" value="Histidine_acid_Pase_euk"/>
</dbReference>
<dbReference type="CDD" id="cd07061">
    <property type="entry name" value="HP_HAP_like"/>
    <property type="match status" value="1"/>
</dbReference>
<dbReference type="InterPro" id="IPR000560">
    <property type="entry name" value="His_Pase_clade-2"/>
</dbReference>
<keyword evidence="1" id="KW-0378">Hydrolase</keyword>
<dbReference type="EMBL" id="FUEG01000004">
    <property type="protein sequence ID" value="SJL03472.1"/>
    <property type="molecule type" value="Genomic_DNA"/>
</dbReference>
<evidence type="ECO:0000256" key="1">
    <source>
        <dbReference type="ARBA" id="ARBA00022801"/>
    </source>
</evidence>
<dbReference type="InterPro" id="IPR029033">
    <property type="entry name" value="His_PPase_superfam"/>
</dbReference>
<accession>A0A284R412</accession>
<organism evidence="6 7">
    <name type="scientific">Armillaria ostoyae</name>
    <name type="common">Armillaria root rot fungus</name>
    <dbReference type="NCBI Taxonomy" id="47428"/>
    <lineage>
        <taxon>Eukaryota</taxon>
        <taxon>Fungi</taxon>
        <taxon>Dikarya</taxon>
        <taxon>Basidiomycota</taxon>
        <taxon>Agaricomycotina</taxon>
        <taxon>Agaricomycetes</taxon>
        <taxon>Agaricomycetidae</taxon>
        <taxon>Agaricales</taxon>
        <taxon>Marasmiineae</taxon>
        <taxon>Physalacriaceae</taxon>
        <taxon>Armillaria</taxon>
    </lineage>
</organism>
<dbReference type="GO" id="GO:0003993">
    <property type="term" value="F:acid phosphatase activity"/>
    <property type="evidence" value="ECO:0007669"/>
    <property type="project" value="TreeGrafter"/>
</dbReference>
<dbReference type="PANTHER" id="PTHR20963:SF23">
    <property type="entry name" value="3-PHYTASE"/>
    <property type="match status" value="1"/>
</dbReference>
<dbReference type="PIRSF" id="PIRSF000894">
    <property type="entry name" value="Acid_phosphatase"/>
    <property type="match status" value="1"/>
</dbReference>
<evidence type="ECO:0000256" key="3">
    <source>
        <dbReference type="PIRSR" id="PIRSR000894-1"/>
    </source>
</evidence>
<name>A0A284R412_ARMOS</name>
<evidence type="ECO:0000256" key="5">
    <source>
        <dbReference type="SAM" id="SignalP"/>
    </source>
</evidence>
<feature type="active site" description="Nucleophile" evidence="3">
    <location>
        <position position="59"/>
    </location>
</feature>
<evidence type="ECO:0000256" key="4">
    <source>
        <dbReference type="PIRSR" id="PIRSR000894-2"/>
    </source>
</evidence>
<dbReference type="GO" id="GO:0009277">
    <property type="term" value="C:fungal-type cell wall"/>
    <property type="evidence" value="ECO:0007669"/>
    <property type="project" value="TreeGrafter"/>
</dbReference>
<feature type="active site" description="Proton donor" evidence="3">
    <location>
        <position position="330"/>
    </location>
</feature>
<dbReference type="SUPFAM" id="SSF53254">
    <property type="entry name" value="Phosphoglycerate mutase-like"/>
    <property type="match status" value="1"/>
</dbReference>
<dbReference type="Gene3D" id="3.40.50.1240">
    <property type="entry name" value="Phosphoglycerate mutase-like"/>
    <property type="match status" value="1"/>
</dbReference>
<feature type="disulfide bond" evidence="4">
    <location>
        <begin position="48"/>
        <end position="383"/>
    </location>
</feature>
<gene>
    <name evidence="6" type="ORF">ARMOST_06828</name>
</gene>
<dbReference type="Pfam" id="PF00328">
    <property type="entry name" value="His_Phos_2"/>
    <property type="match status" value="1"/>
</dbReference>